<dbReference type="InterPro" id="IPR018480">
    <property type="entry name" value="PNAcMuramoyl-5peptid_Trfase_CS"/>
</dbReference>
<dbReference type="PROSITE" id="PS01348">
    <property type="entry name" value="MRAY_2"/>
    <property type="match status" value="1"/>
</dbReference>
<reference evidence="9 10" key="1">
    <citation type="journal article" date="2019" name="Nat. Commun.">
        <title>Gram positive-like bacteriocins with broad spectrum anti-Bacteroidales activity encoded on mobile elements of the human gut microbiota.</title>
        <authorList>
            <person name="Bechon N."/>
            <person name="Coyne M.J.Jr."/>
            <person name="Laclare-Mceneany V."/>
            <person name="Chatzidaki-Livanis M."/>
            <person name="Ghigo J.-M."/>
            <person name="Comstock L.E."/>
        </authorList>
    </citation>
    <scope>NUCLEOTIDE SEQUENCE [LARGE SCALE GENOMIC DNA]</scope>
    <source>
        <strain evidence="9 10">CL01T12C17</strain>
    </source>
</reference>
<dbReference type="GO" id="GO:0005886">
    <property type="term" value="C:plasma membrane"/>
    <property type="evidence" value="ECO:0007669"/>
    <property type="project" value="UniProtKB-SubCell"/>
</dbReference>
<comment type="subcellular location">
    <subcellularLocation>
        <location evidence="1">Cell membrane</location>
        <topology evidence="1">Multi-pass membrane protein</topology>
    </subcellularLocation>
</comment>
<feature type="transmembrane region" description="Helical" evidence="8">
    <location>
        <begin position="228"/>
        <end position="246"/>
    </location>
</feature>
<keyword evidence="5 8" id="KW-1133">Transmembrane helix</keyword>
<accession>A0A662ZYH6</accession>
<keyword evidence="4 8" id="KW-0812">Transmembrane</keyword>
<evidence type="ECO:0000256" key="7">
    <source>
        <dbReference type="PIRSR" id="PIRSR600715-1"/>
    </source>
</evidence>
<comment type="cofactor">
    <cofactor evidence="7">
        <name>Mg(2+)</name>
        <dbReference type="ChEBI" id="CHEBI:18420"/>
    </cofactor>
</comment>
<evidence type="ECO:0000256" key="4">
    <source>
        <dbReference type="ARBA" id="ARBA00022692"/>
    </source>
</evidence>
<gene>
    <name evidence="9" type="primary">tagO</name>
    <name evidence="9" type="ORF">EH214_02696</name>
</gene>
<dbReference type="EC" id="2.7.8.33" evidence="9"/>
<evidence type="ECO:0000256" key="2">
    <source>
        <dbReference type="ARBA" id="ARBA00022475"/>
    </source>
</evidence>
<feature type="binding site" evidence="7">
    <location>
        <position position="262"/>
    </location>
    <ligand>
        <name>Mg(2+)</name>
        <dbReference type="ChEBI" id="CHEBI:18420"/>
    </ligand>
</feature>
<dbReference type="GO" id="GO:0071555">
    <property type="term" value="P:cell wall organization"/>
    <property type="evidence" value="ECO:0007669"/>
    <property type="project" value="TreeGrafter"/>
</dbReference>
<keyword evidence="6 8" id="KW-0472">Membrane</keyword>
<dbReference type="PANTHER" id="PTHR22926:SF3">
    <property type="entry name" value="UNDECAPRENYL-PHOSPHATE ALPHA-N-ACETYLGLUCOSAMINYL 1-PHOSPHATE TRANSFERASE"/>
    <property type="match status" value="1"/>
</dbReference>
<proteinExistence type="predicted"/>
<evidence type="ECO:0000313" key="9">
    <source>
        <dbReference type="EMBL" id="TSE48087.1"/>
    </source>
</evidence>
<feature type="transmembrane region" description="Helical" evidence="8">
    <location>
        <begin position="80"/>
        <end position="106"/>
    </location>
</feature>
<sequence length="398" mass="44658">MVWRFFLNIFNLPDTIFMTVISNVMDNPRAFWVVNSLFVFALSVFCAGVLIPQILLISFRKRLFDVPDERKIHQGVVPRLGGIAFKPVVFFSVALALGLSMLLGYGQLLGNIGSESRPLAFGFCTIMMLYLVGMADDLIGIRYRAKFAIQIICGLLVIAGGLWINNLHGLLFIHALPEWIGYPITLFAVVFIINAINLIDGIDGLASGLCGVAMLFYGLVFFIIGEYIYALLAFATLGVLVPFFYYNVFGDPAKKNKIFMGDTGSLTIGMMTCILSLKLLDGFPVNPSMQQPNAFFLAYSPFIIPCFDVVRVYLHRVRNGKNPFLPDKNHIHHKMLAVGMRQRTVMIAIVLVSVCFTLCNILLSRYINVTLLLILDIFIWTLGNLWLTRRIHIVHSKL</sequence>
<comment type="caution">
    <text evidence="9">The sequence shown here is derived from an EMBL/GenBank/DDBJ whole genome shotgun (WGS) entry which is preliminary data.</text>
</comment>
<keyword evidence="2" id="KW-1003">Cell membrane</keyword>
<dbReference type="AlphaFoldDB" id="A0A662ZYH6"/>
<dbReference type="CDD" id="cd06853">
    <property type="entry name" value="GT_WecA_like"/>
    <property type="match status" value="1"/>
</dbReference>
<dbReference type="GO" id="GO:0036380">
    <property type="term" value="F:UDP-N-acetylglucosamine-undecaprenyl-phosphate N-acetylglucosaminephosphotransferase activity"/>
    <property type="evidence" value="ECO:0007669"/>
    <property type="project" value="UniProtKB-EC"/>
</dbReference>
<feature type="transmembrane region" description="Helical" evidence="8">
    <location>
        <begin position="118"/>
        <end position="135"/>
    </location>
</feature>
<evidence type="ECO:0000313" key="10">
    <source>
        <dbReference type="Proteomes" id="UP000408523"/>
    </source>
</evidence>
<name>A0A662ZYH6_PHOVU</name>
<organism evidence="9 10">
    <name type="scientific">Phocaeicola vulgatus</name>
    <name type="common">Bacteroides vulgatus</name>
    <dbReference type="NCBI Taxonomy" id="821"/>
    <lineage>
        <taxon>Bacteria</taxon>
        <taxon>Pseudomonadati</taxon>
        <taxon>Bacteroidota</taxon>
        <taxon>Bacteroidia</taxon>
        <taxon>Bacteroidales</taxon>
        <taxon>Bacteroidaceae</taxon>
        <taxon>Phocaeicola</taxon>
    </lineage>
</organism>
<dbReference type="InterPro" id="IPR000715">
    <property type="entry name" value="Glycosyl_transferase_4"/>
</dbReference>
<dbReference type="EMBL" id="RWHZ01000035">
    <property type="protein sequence ID" value="TSE48087.1"/>
    <property type="molecule type" value="Genomic_DNA"/>
</dbReference>
<evidence type="ECO:0000256" key="3">
    <source>
        <dbReference type="ARBA" id="ARBA00022679"/>
    </source>
</evidence>
<keyword evidence="7" id="KW-0479">Metal-binding</keyword>
<dbReference type="GO" id="GO:0046872">
    <property type="term" value="F:metal ion binding"/>
    <property type="evidence" value="ECO:0007669"/>
    <property type="project" value="UniProtKB-KW"/>
</dbReference>
<dbReference type="Proteomes" id="UP000408523">
    <property type="component" value="Unassembled WGS sequence"/>
</dbReference>
<dbReference type="GO" id="GO:0044038">
    <property type="term" value="P:cell wall macromolecule biosynthetic process"/>
    <property type="evidence" value="ECO:0007669"/>
    <property type="project" value="TreeGrafter"/>
</dbReference>
<evidence type="ECO:0000256" key="1">
    <source>
        <dbReference type="ARBA" id="ARBA00004651"/>
    </source>
</evidence>
<feature type="transmembrane region" description="Helical" evidence="8">
    <location>
        <begin position="5"/>
        <end position="25"/>
    </location>
</feature>
<feature type="binding site" evidence="7">
    <location>
        <position position="197"/>
    </location>
    <ligand>
        <name>Mg(2+)</name>
        <dbReference type="ChEBI" id="CHEBI:18420"/>
    </ligand>
</feature>
<feature type="transmembrane region" description="Helical" evidence="8">
    <location>
        <begin position="179"/>
        <end position="198"/>
    </location>
</feature>
<feature type="transmembrane region" description="Helical" evidence="8">
    <location>
        <begin position="147"/>
        <end position="164"/>
    </location>
</feature>
<feature type="transmembrane region" description="Helical" evidence="8">
    <location>
        <begin position="369"/>
        <end position="387"/>
    </location>
</feature>
<feature type="transmembrane region" description="Helical" evidence="8">
    <location>
        <begin position="258"/>
        <end position="277"/>
    </location>
</feature>
<evidence type="ECO:0000256" key="5">
    <source>
        <dbReference type="ARBA" id="ARBA00022989"/>
    </source>
</evidence>
<dbReference type="GO" id="GO:0009103">
    <property type="term" value="P:lipopolysaccharide biosynthetic process"/>
    <property type="evidence" value="ECO:0007669"/>
    <property type="project" value="TreeGrafter"/>
</dbReference>
<feature type="transmembrane region" description="Helical" evidence="8">
    <location>
        <begin position="205"/>
        <end position="222"/>
    </location>
</feature>
<feature type="transmembrane region" description="Helical" evidence="8">
    <location>
        <begin position="344"/>
        <end position="363"/>
    </location>
</feature>
<evidence type="ECO:0000256" key="6">
    <source>
        <dbReference type="ARBA" id="ARBA00023136"/>
    </source>
</evidence>
<keyword evidence="3 9" id="KW-0808">Transferase</keyword>
<feature type="transmembrane region" description="Helical" evidence="8">
    <location>
        <begin position="37"/>
        <end position="59"/>
    </location>
</feature>
<dbReference type="PANTHER" id="PTHR22926">
    <property type="entry name" value="PHOSPHO-N-ACETYLMURAMOYL-PENTAPEPTIDE-TRANSFERASE"/>
    <property type="match status" value="1"/>
</dbReference>
<dbReference type="Pfam" id="PF00953">
    <property type="entry name" value="Glycos_transf_4"/>
    <property type="match status" value="1"/>
</dbReference>
<evidence type="ECO:0000256" key="8">
    <source>
        <dbReference type="SAM" id="Phobius"/>
    </source>
</evidence>
<feature type="transmembrane region" description="Helical" evidence="8">
    <location>
        <begin position="297"/>
        <end position="314"/>
    </location>
</feature>
<keyword evidence="7" id="KW-0460">Magnesium</keyword>
<protein>
    <submittedName>
        <fullName evidence="9">Putative undecaprenyl-phosphate N-acetylglucosaminyl 1-phosphate transferase</fullName>
        <ecNumber evidence="9">2.7.8.33</ecNumber>
    </submittedName>
</protein>